<keyword evidence="2" id="KW-1185">Reference proteome</keyword>
<sequence>MMHDICGIDQKSIDDGKVWVRIRGTNPTIQKPVAEISYEETMAAVVFRYKDEHCKRMVNITNLDIMIKD</sequence>
<dbReference type="EMBL" id="JBBMEO010000003">
    <property type="protein sequence ID" value="MEQ2361338.1"/>
    <property type="molecule type" value="Genomic_DNA"/>
</dbReference>
<name>A0ABV1AUV4_9FIRM</name>
<reference evidence="1 2" key="1">
    <citation type="submission" date="2024-03" db="EMBL/GenBank/DDBJ databases">
        <title>Human intestinal bacterial collection.</title>
        <authorList>
            <person name="Pauvert C."/>
            <person name="Hitch T.C.A."/>
            <person name="Clavel T."/>
        </authorList>
    </citation>
    <scope>NUCLEOTIDE SEQUENCE [LARGE SCALE GENOMIC DNA]</scope>
    <source>
        <strain evidence="1 2">CLA-AA-H175</strain>
    </source>
</reference>
<gene>
    <name evidence="1" type="ORF">WMO44_04125</name>
</gene>
<protein>
    <submittedName>
        <fullName evidence="1">Uncharacterized protein</fullName>
    </submittedName>
</protein>
<dbReference type="Proteomes" id="UP001457197">
    <property type="component" value="Unassembled WGS sequence"/>
</dbReference>
<evidence type="ECO:0000313" key="2">
    <source>
        <dbReference type="Proteomes" id="UP001457197"/>
    </source>
</evidence>
<proteinExistence type="predicted"/>
<organism evidence="1 2">
    <name type="scientific">Faecalibacterium tardum</name>
    <dbReference type="NCBI Taxonomy" id="3133156"/>
    <lineage>
        <taxon>Bacteria</taxon>
        <taxon>Bacillati</taxon>
        <taxon>Bacillota</taxon>
        <taxon>Clostridia</taxon>
        <taxon>Eubacteriales</taxon>
        <taxon>Oscillospiraceae</taxon>
        <taxon>Faecalibacterium</taxon>
    </lineage>
</organism>
<comment type="caution">
    <text evidence="1">The sequence shown here is derived from an EMBL/GenBank/DDBJ whole genome shotgun (WGS) entry which is preliminary data.</text>
</comment>
<evidence type="ECO:0000313" key="1">
    <source>
        <dbReference type="EMBL" id="MEQ2361338.1"/>
    </source>
</evidence>
<accession>A0ABV1AUV4</accession>
<dbReference type="RefSeq" id="WP_349151843.1">
    <property type="nucleotide sequence ID" value="NZ_JBBMEO010000003.1"/>
</dbReference>